<evidence type="ECO:0000259" key="2">
    <source>
        <dbReference type="Pfam" id="PF20434"/>
    </source>
</evidence>
<organism evidence="3 4">
    <name type="scientific">Merdimonas faecis</name>
    <dbReference type="NCBI Taxonomy" id="1653435"/>
    <lineage>
        <taxon>Bacteria</taxon>
        <taxon>Bacillati</taxon>
        <taxon>Bacillota</taxon>
        <taxon>Clostridia</taxon>
        <taxon>Lachnospirales</taxon>
        <taxon>Lachnospiraceae</taxon>
        <taxon>Merdimonas</taxon>
    </lineage>
</organism>
<dbReference type="PANTHER" id="PTHR48081:SF6">
    <property type="entry name" value="PEPTIDASE S9 PROLYL OLIGOPEPTIDASE CATALYTIC DOMAIN-CONTAINING PROTEIN"/>
    <property type="match status" value="1"/>
</dbReference>
<feature type="domain" description="BD-FAE-like" evidence="2">
    <location>
        <begin position="30"/>
        <end position="219"/>
    </location>
</feature>
<dbReference type="SUPFAM" id="SSF53474">
    <property type="entry name" value="alpha/beta-Hydrolases"/>
    <property type="match status" value="1"/>
</dbReference>
<dbReference type="Pfam" id="PF20434">
    <property type="entry name" value="BD-FAE"/>
    <property type="match status" value="1"/>
</dbReference>
<gene>
    <name evidence="3" type="ORF">K8V39_05370</name>
</gene>
<dbReference type="RefSeq" id="WP_270644332.1">
    <property type="nucleotide sequence ID" value="NZ_DYXE01000050.1"/>
</dbReference>
<dbReference type="Proteomes" id="UP000813420">
    <property type="component" value="Unassembled WGS sequence"/>
</dbReference>
<dbReference type="GO" id="GO:0016787">
    <property type="term" value="F:hydrolase activity"/>
    <property type="evidence" value="ECO:0007669"/>
    <property type="project" value="UniProtKB-KW"/>
</dbReference>
<protein>
    <submittedName>
        <fullName evidence="3">Alpha/beta hydrolase</fullName>
    </submittedName>
</protein>
<sequence>MKYLEIPIEVNGSVEDARLETYILDTPVEKIQIKKRPMIVICPGGGYEKLSYREGEPIAMQFLAKGYHACVLRYSVAPARYPVPLLELGQVMRIIHSHAEEWRVNTDQIIVSGSSAGGHLAGMLGVFWSRQWLADMLETESKVLRPAGMLLCYPVITSDEAQGHLPSFRNLLGEQFEEDKDKLSLEKQVTDDTPPAFLWHTATDGTVPVANSMRMAEALIECGVPAELHIYPEGVHGLSLASEQVRRADGSGVEEVCQSWIDLADIWIKHLCDIK</sequence>
<comment type="caution">
    <text evidence="3">The sequence shown here is derived from an EMBL/GenBank/DDBJ whole genome shotgun (WGS) entry which is preliminary data.</text>
</comment>
<dbReference type="InterPro" id="IPR050300">
    <property type="entry name" value="GDXG_lipolytic_enzyme"/>
</dbReference>
<dbReference type="PANTHER" id="PTHR48081">
    <property type="entry name" value="AB HYDROLASE SUPERFAMILY PROTEIN C4A8.06C"/>
    <property type="match status" value="1"/>
</dbReference>
<keyword evidence="1 3" id="KW-0378">Hydrolase</keyword>
<dbReference type="AlphaFoldDB" id="A0A9D2VXS2"/>
<dbReference type="EMBL" id="DYXE01000050">
    <property type="protein sequence ID" value="HJH49677.1"/>
    <property type="molecule type" value="Genomic_DNA"/>
</dbReference>
<reference evidence="3" key="1">
    <citation type="journal article" date="2021" name="PeerJ">
        <title>Extensive microbial diversity within the chicken gut microbiome revealed by metagenomics and culture.</title>
        <authorList>
            <person name="Gilroy R."/>
            <person name="Ravi A."/>
            <person name="Getino M."/>
            <person name="Pursley I."/>
            <person name="Horton D.L."/>
            <person name="Alikhan N.F."/>
            <person name="Baker D."/>
            <person name="Gharbi K."/>
            <person name="Hall N."/>
            <person name="Watson M."/>
            <person name="Adriaenssens E.M."/>
            <person name="Foster-Nyarko E."/>
            <person name="Jarju S."/>
            <person name="Secka A."/>
            <person name="Antonio M."/>
            <person name="Oren A."/>
            <person name="Chaudhuri R.R."/>
            <person name="La Ragione R."/>
            <person name="Hildebrand F."/>
            <person name="Pallen M.J."/>
        </authorList>
    </citation>
    <scope>NUCLEOTIDE SEQUENCE</scope>
    <source>
        <strain evidence="3">USAMLcec4-12693</strain>
    </source>
</reference>
<name>A0A9D2VXS2_9FIRM</name>
<proteinExistence type="predicted"/>
<evidence type="ECO:0000313" key="3">
    <source>
        <dbReference type="EMBL" id="HJH49677.1"/>
    </source>
</evidence>
<evidence type="ECO:0000256" key="1">
    <source>
        <dbReference type="ARBA" id="ARBA00022801"/>
    </source>
</evidence>
<accession>A0A9D2VXS2</accession>
<reference evidence="3" key="2">
    <citation type="submission" date="2021-09" db="EMBL/GenBank/DDBJ databases">
        <authorList>
            <person name="Gilroy R."/>
        </authorList>
    </citation>
    <scope>NUCLEOTIDE SEQUENCE</scope>
    <source>
        <strain evidence="3">USAMLcec4-12693</strain>
    </source>
</reference>
<dbReference type="InterPro" id="IPR049492">
    <property type="entry name" value="BD-FAE-like_dom"/>
</dbReference>
<dbReference type="Gene3D" id="3.40.50.1820">
    <property type="entry name" value="alpha/beta hydrolase"/>
    <property type="match status" value="1"/>
</dbReference>
<dbReference type="InterPro" id="IPR029058">
    <property type="entry name" value="AB_hydrolase_fold"/>
</dbReference>
<evidence type="ECO:0000313" key="4">
    <source>
        <dbReference type="Proteomes" id="UP000813420"/>
    </source>
</evidence>